<dbReference type="GO" id="GO:0047661">
    <property type="term" value="F:amino-acid racemase activity"/>
    <property type="evidence" value="ECO:0007669"/>
    <property type="project" value="InterPro"/>
</dbReference>
<evidence type="ECO:0000256" key="1">
    <source>
        <dbReference type="ARBA" id="ARBA00038414"/>
    </source>
</evidence>
<dbReference type="AlphaFoldDB" id="A0A558GPJ2"/>
<dbReference type="RefSeq" id="WP_144652953.1">
    <property type="nucleotide sequence ID" value="NZ_VNFK01000022.1"/>
</dbReference>
<dbReference type="PANTHER" id="PTHR28047:SF5">
    <property type="entry name" value="PROTEIN DCG1"/>
    <property type="match status" value="1"/>
</dbReference>
<dbReference type="InterPro" id="IPR053714">
    <property type="entry name" value="Iso_Racemase_Enz_sf"/>
</dbReference>
<protein>
    <submittedName>
        <fullName evidence="2">Hydantoin racemase</fullName>
    </submittedName>
</protein>
<organism evidence="2 3">
    <name type="scientific">Paenarthrobacter nitroguajacolicus</name>
    <name type="common">Arthrobacter nitroguajacolicus</name>
    <dbReference type="NCBI Taxonomy" id="211146"/>
    <lineage>
        <taxon>Bacteria</taxon>
        <taxon>Bacillati</taxon>
        <taxon>Actinomycetota</taxon>
        <taxon>Actinomycetes</taxon>
        <taxon>Micrococcales</taxon>
        <taxon>Micrococcaceae</taxon>
        <taxon>Paenarthrobacter</taxon>
    </lineage>
</organism>
<gene>
    <name evidence="2" type="ORF">FQP90_20730</name>
</gene>
<dbReference type="InterPro" id="IPR052186">
    <property type="entry name" value="Hydantoin_racemase-like"/>
</dbReference>
<dbReference type="Pfam" id="PF01177">
    <property type="entry name" value="Asp_Glu_race"/>
    <property type="match status" value="1"/>
</dbReference>
<name>A0A558GPJ2_PAENT</name>
<dbReference type="InterPro" id="IPR015942">
    <property type="entry name" value="Asp/Glu/hydantoin_racemase"/>
</dbReference>
<sequence length="237" mass="24436">MGTDSHAPRDKTVLLINPNTNSNTTAMMVDLAAETLASHGLRVTGITAAAGPSMIVDPESLAESAEHVREAAHGYLSGPDGGRVAAVIVAAIGDPGREQLDRELEIPVVGIGQGSLDAAAHHPDGHLRRFAMATSTPLLVEALGKLVAAHGFQESFAGVRLTESEPLVLAADPERQYRELAHAVSAASEKDGADAVIIAGGPLSATARRLAESTSVAIIQPVPSACRLLLTLLAKDS</sequence>
<dbReference type="Gene3D" id="3.40.50.12500">
    <property type="match status" value="1"/>
</dbReference>
<proteinExistence type="inferred from homology"/>
<dbReference type="PANTHER" id="PTHR28047">
    <property type="entry name" value="PROTEIN DCG1"/>
    <property type="match status" value="1"/>
</dbReference>
<comment type="similarity">
    <text evidence="1">Belongs to the HyuE racemase family.</text>
</comment>
<reference evidence="2 3" key="1">
    <citation type="submission" date="2019-07" db="EMBL/GenBank/DDBJ databases">
        <title>Diversity of Bacteria from Kongsfjorden, Arctic.</title>
        <authorList>
            <person name="Yu Y."/>
        </authorList>
    </citation>
    <scope>NUCLEOTIDE SEQUENCE [LARGE SCALE GENOMIC DNA]</scope>
    <source>
        <strain evidence="2 3">SM1928</strain>
    </source>
</reference>
<dbReference type="OrthoDB" id="9791723at2"/>
<comment type="caution">
    <text evidence="2">The sequence shown here is derived from an EMBL/GenBank/DDBJ whole genome shotgun (WGS) entry which is preliminary data.</text>
</comment>
<accession>A0A558GPJ2</accession>
<dbReference type="Proteomes" id="UP000316500">
    <property type="component" value="Unassembled WGS sequence"/>
</dbReference>
<evidence type="ECO:0000313" key="2">
    <source>
        <dbReference type="EMBL" id="TVU58743.1"/>
    </source>
</evidence>
<dbReference type="EMBL" id="VNFK01000022">
    <property type="protein sequence ID" value="TVU58743.1"/>
    <property type="molecule type" value="Genomic_DNA"/>
</dbReference>
<evidence type="ECO:0000313" key="3">
    <source>
        <dbReference type="Proteomes" id="UP000316500"/>
    </source>
</evidence>